<keyword evidence="10" id="KW-0479">Metal-binding</keyword>
<evidence type="ECO:0000256" key="4">
    <source>
        <dbReference type="ARBA" id="ARBA00005093"/>
    </source>
</evidence>
<keyword evidence="16" id="KW-1015">Disulfide bond</keyword>
<evidence type="ECO:0000256" key="1">
    <source>
        <dbReference type="ARBA" id="ARBA00004323"/>
    </source>
</evidence>
<dbReference type="AlphaFoldDB" id="A0ABD0YCN6"/>
<sequence>MAVSRALDVRWIRRYRVFCIGGCVVLAIQVFLAYRFITIDGSYESGTQDQLSGKGKLNVEVLDDRNSVESSRRFRDGYLGVDDEEDDPLGNSNAVYNRVKVPPDKPDSNLKLDSVPIRTVSAKSSDGNKTRVGSLRLEELDFVPMCEITGKEAVSAIHRARTQHCKQEIANTTCLIAFGQLYPERLPHSCSAPDLVMGKSLGCFQDNKASRLLQGFYSNLKNSNSPLNCINLCLQSGFPYAGVQYGSECFCDNEEPPSTARLPDSSCNMKCPGDPKEACGGYYTINIYQTGVAKLTPQVAKEGTPLGHHPPVRIAFLLTLNGRAVRQVKRLIKALFHRDHFFYIHVDARQDYLVRELMSLEMRLGNVRLSRRRHATIWGGASLLSMLLEAMTDLVNSAWDWDFVINLSESDFPVKTNTQLVEFLSANRRRNFVKSHGREAQRFIQKQGLDKSFVECEAHMWRVGDRTLPWGIVIDGGSDWLALSRPFVHYLTTSTTDPLLKGLITLFKYTLLPAESFFHTALRNSKFCDSYVDNNLHVTNWRRKLGCKCQYKHVVDWCGCSPNNFKPEDWARLQGTEGRSLYFARKFEPVINQAIINKLDEWLYGPYPPNVTNINSYWQSVYSEADMSPPPDDALITICNSLARINSRLLSSVGTSCIPVAGKLLDITSYHHLDEYRGSLIMYESHIKDLQSPIKIEVWIKPVEFFSILKPIGPISRLKTLVVSSDYDQKEQTSRNFMRVIGPFTEVTAIFHLSAGDSTQNVTFIWIDPIGAIAEVTEVSFEDVACVGFTKPSLKTPMLPGAWEIKVVWNRTLCAQTRFLVSPLQMLSKSPLTHHQA</sequence>
<dbReference type="InterPro" id="IPR043538">
    <property type="entry name" value="XYLT"/>
</dbReference>
<dbReference type="EMBL" id="JBFDAA010000009">
    <property type="protein sequence ID" value="KAL1128991.1"/>
    <property type="molecule type" value="Genomic_DNA"/>
</dbReference>
<feature type="transmembrane region" description="Helical" evidence="20">
    <location>
        <begin position="15"/>
        <end position="37"/>
    </location>
</feature>
<dbReference type="PANTHER" id="PTHR46025">
    <property type="entry name" value="XYLOSYLTRANSFERASE OXT"/>
    <property type="match status" value="1"/>
</dbReference>
<dbReference type="Pfam" id="PF12529">
    <property type="entry name" value="Xylo_C"/>
    <property type="match status" value="1"/>
</dbReference>
<keyword evidence="13 20" id="KW-1133">Transmembrane helix</keyword>
<keyword evidence="9 20" id="KW-0812">Transmembrane</keyword>
<dbReference type="InterPro" id="IPR003406">
    <property type="entry name" value="Glyco_trans_14"/>
</dbReference>
<keyword evidence="7" id="KW-0328">Glycosyltransferase</keyword>
<keyword evidence="17" id="KW-0325">Glycoprotein</keyword>
<keyword evidence="15 20" id="KW-0472">Membrane</keyword>
<proteinExistence type="inferred from homology"/>
<evidence type="ECO:0000256" key="14">
    <source>
        <dbReference type="ARBA" id="ARBA00023034"/>
    </source>
</evidence>
<gene>
    <name evidence="22" type="ORF">AAG570_013523</name>
</gene>
<evidence type="ECO:0000256" key="19">
    <source>
        <dbReference type="ARBA" id="ARBA00047847"/>
    </source>
</evidence>
<evidence type="ECO:0000256" key="3">
    <source>
        <dbReference type="ARBA" id="ARBA00004840"/>
    </source>
</evidence>
<keyword evidence="8" id="KW-0808">Transferase</keyword>
<evidence type="ECO:0000256" key="6">
    <source>
        <dbReference type="ARBA" id="ARBA00011972"/>
    </source>
</evidence>
<evidence type="ECO:0000256" key="20">
    <source>
        <dbReference type="SAM" id="Phobius"/>
    </source>
</evidence>
<evidence type="ECO:0000256" key="16">
    <source>
        <dbReference type="ARBA" id="ARBA00023157"/>
    </source>
</evidence>
<dbReference type="EC" id="2.4.2.26" evidence="6"/>
<evidence type="ECO:0000256" key="7">
    <source>
        <dbReference type="ARBA" id="ARBA00022676"/>
    </source>
</evidence>
<reference evidence="22 23" key="1">
    <citation type="submission" date="2024-07" db="EMBL/GenBank/DDBJ databases">
        <title>Chromosome-level genome assembly of the water stick insect Ranatra chinensis (Heteroptera: Nepidae).</title>
        <authorList>
            <person name="Liu X."/>
        </authorList>
    </citation>
    <scope>NUCLEOTIDE SEQUENCE [LARGE SCALE GENOMIC DNA]</scope>
    <source>
        <strain evidence="22">Cailab_2021Rc</strain>
        <tissue evidence="22">Muscle</tissue>
    </source>
</reference>
<dbReference type="GO" id="GO:0000139">
    <property type="term" value="C:Golgi membrane"/>
    <property type="evidence" value="ECO:0007669"/>
    <property type="project" value="UniProtKB-SubCell"/>
</dbReference>
<comment type="caution">
    <text evidence="22">The sequence shown here is derived from an EMBL/GenBank/DDBJ whole genome shotgun (WGS) entry which is preliminary data.</text>
</comment>
<feature type="domain" description="WSC" evidence="21">
    <location>
        <begin position="197"/>
        <end position="291"/>
    </location>
</feature>
<evidence type="ECO:0000256" key="18">
    <source>
        <dbReference type="ARBA" id="ARBA00042865"/>
    </source>
</evidence>
<evidence type="ECO:0000256" key="2">
    <source>
        <dbReference type="ARBA" id="ARBA00004648"/>
    </source>
</evidence>
<dbReference type="InterPro" id="IPR002889">
    <property type="entry name" value="WSC_carb-bd"/>
</dbReference>
<dbReference type="InterPro" id="IPR024448">
    <property type="entry name" value="XylT_C"/>
</dbReference>
<comment type="pathway">
    <text evidence="4">Glycan metabolism; heparan sulfate biosynthesis.</text>
</comment>
<comment type="pathway">
    <text evidence="3">Glycan metabolism; chondroitin sulfate biosynthesis.</text>
</comment>
<dbReference type="Proteomes" id="UP001558652">
    <property type="component" value="Unassembled WGS sequence"/>
</dbReference>
<dbReference type="GO" id="GO:0030158">
    <property type="term" value="F:protein xylosyltransferase activity"/>
    <property type="evidence" value="ECO:0007669"/>
    <property type="project" value="UniProtKB-EC"/>
</dbReference>
<evidence type="ECO:0000313" key="23">
    <source>
        <dbReference type="Proteomes" id="UP001558652"/>
    </source>
</evidence>
<evidence type="ECO:0000256" key="15">
    <source>
        <dbReference type="ARBA" id="ARBA00023136"/>
    </source>
</evidence>
<name>A0ABD0YCN6_9HEMI</name>
<evidence type="ECO:0000256" key="11">
    <source>
        <dbReference type="ARBA" id="ARBA00022824"/>
    </source>
</evidence>
<evidence type="ECO:0000256" key="10">
    <source>
        <dbReference type="ARBA" id="ARBA00022723"/>
    </source>
</evidence>
<dbReference type="GO" id="GO:0005789">
    <property type="term" value="C:endoplasmic reticulum membrane"/>
    <property type="evidence" value="ECO:0007669"/>
    <property type="project" value="UniProtKB-SubCell"/>
</dbReference>
<comment type="subcellular location">
    <subcellularLocation>
        <location evidence="2">Endoplasmic reticulum membrane</location>
        <topology evidence="2">Single-pass type II membrane protein</topology>
    </subcellularLocation>
    <subcellularLocation>
        <location evidence="1">Golgi apparatus membrane</location>
        <topology evidence="1">Single-pass type II membrane protein</topology>
    </subcellularLocation>
</comment>
<evidence type="ECO:0000256" key="17">
    <source>
        <dbReference type="ARBA" id="ARBA00023180"/>
    </source>
</evidence>
<dbReference type="Pfam" id="PF01822">
    <property type="entry name" value="WSC"/>
    <property type="match status" value="1"/>
</dbReference>
<evidence type="ECO:0000256" key="13">
    <source>
        <dbReference type="ARBA" id="ARBA00022989"/>
    </source>
</evidence>
<protein>
    <recommendedName>
        <fullName evidence="6">protein xylosyltransferase</fullName>
        <ecNumber evidence="6">2.4.2.26</ecNumber>
    </recommendedName>
    <alternativeName>
        <fullName evidence="18">Peptide O-xylosyltransferase</fullName>
    </alternativeName>
</protein>
<comment type="catalytic activity">
    <reaction evidence="19">
        <text>UDP-alpha-D-xylose + L-seryl-[protein] = 3-O-(beta-D-xylosyl)-L-seryl-[protein] + UDP + H(+)</text>
        <dbReference type="Rhea" id="RHEA:50192"/>
        <dbReference type="Rhea" id="RHEA-COMP:9863"/>
        <dbReference type="Rhea" id="RHEA-COMP:12567"/>
        <dbReference type="ChEBI" id="CHEBI:15378"/>
        <dbReference type="ChEBI" id="CHEBI:29999"/>
        <dbReference type="ChEBI" id="CHEBI:57632"/>
        <dbReference type="ChEBI" id="CHEBI:58223"/>
        <dbReference type="ChEBI" id="CHEBI:132085"/>
        <dbReference type="EC" id="2.4.2.26"/>
    </reaction>
</comment>
<accession>A0ABD0YCN6</accession>
<dbReference type="GO" id="GO:0046872">
    <property type="term" value="F:metal ion binding"/>
    <property type="evidence" value="ECO:0007669"/>
    <property type="project" value="UniProtKB-KW"/>
</dbReference>
<evidence type="ECO:0000256" key="5">
    <source>
        <dbReference type="ARBA" id="ARBA00010195"/>
    </source>
</evidence>
<dbReference type="Pfam" id="PF02485">
    <property type="entry name" value="Branch"/>
    <property type="match status" value="1"/>
</dbReference>
<evidence type="ECO:0000256" key="12">
    <source>
        <dbReference type="ARBA" id="ARBA00022968"/>
    </source>
</evidence>
<evidence type="ECO:0000256" key="8">
    <source>
        <dbReference type="ARBA" id="ARBA00022679"/>
    </source>
</evidence>
<dbReference type="PANTHER" id="PTHR46025:SF3">
    <property type="entry name" value="XYLOSYLTRANSFERASE OXT"/>
    <property type="match status" value="1"/>
</dbReference>
<dbReference type="PROSITE" id="PS51212">
    <property type="entry name" value="WSC"/>
    <property type="match status" value="1"/>
</dbReference>
<keyword evidence="11" id="KW-0256">Endoplasmic reticulum</keyword>
<comment type="similarity">
    <text evidence="5">Belongs to the glycosyltransferase 14 family. XylT subfamily.</text>
</comment>
<keyword evidence="23" id="KW-1185">Reference proteome</keyword>
<evidence type="ECO:0000256" key="9">
    <source>
        <dbReference type="ARBA" id="ARBA00022692"/>
    </source>
</evidence>
<evidence type="ECO:0000313" key="22">
    <source>
        <dbReference type="EMBL" id="KAL1128991.1"/>
    </source>
</evidence>
<organism evidence="22 23">
    <name type="scientific">Ranatra chinensis</name>
    <dbReference type="NCBI Taxonomy" id="642074"/>
    <lineage>
        <taxon>Eukaryota</taxon>
        <taxon>Metazoa</taxon>
        <taxon>Ecdysozoa</taxon>
        <taxon>Arthropoda</taxon>
        <taxon>Hexapoda</taxon>
        <taxon>Insecta</taxon>
        <taxon>Pterygota</taxon>
        <taxon>Neoptera</taxon>
        <taxon>Paraneoptera</taxon>
        <taxon>Hemiptera</taxon>
        <taxon>Heteroptera</taxon>
        <taxon>Panheteroptera</taxon>
        <taxon>Nepomorpha</taxon>
        <taxon>Nepidae</taxon>
        <taxon>Ranatrinae</taxon>
        <taxon>Ranatra</taxon>
    </lineage>
</organism>
<keyword evidence="14" id="KW-0333">Golgi apparatus</keyword>
<keyword evidence="12" id="KW-0735">Signal-anchor</keyword>
<dbReference type="SMART" id="SM00321">
    <property type="entry name" value="WSC"/>
    <property type="match status" value="1"/>
</dbReference>
<evidence type="ECO:0000259" key="21">
    <source>
        <dbReference type="PROSITE" id="PS51212"/>
    </source>
</evidence>
<dbReference type="GO" id="GO:0030166">
    <property type="term" value="P:proteoglycan biosynthetic process"/>
    <property type="evidence" value="ECO:0007669"/>
    <property type="project" value="UniProtKB-ARBA"/>
</dbReference>